<dbReference type="PROSITE" id="PS51194">
    <property type="entry name" value="HELICASE_CTER"/>
    <property type="match status" value="1"/>
</dbReference>
<reference evidence="6 7" key="1">
    <citation type="submission" date="2018-05" db="EMBL/GenBank/DDBJ databases">
        <title>Kurthia sibirica genome sequence.</title>
        <authorList>
            <person name="Maclea K.S."/>
            <person name="Goen A.E."/>
        </authorList>
    </citation>
    <scope>NUCLEOTIDE SEQUENCE [LARGE SCALE GENOMIC DNA]</scope>
    <source>
        <strain evidence="6 7">ATCC 49154</strain>
    </source>
</reference>
<dbReference type="GO" id="GO:0043138">
    <property type="term" value="F:3'-5' DNA helicase activity"/>
    <property type="evidence" value="ECO:0007669"/>
    <property type="project" value="TreeGrafter"/>
</dbReference>
<dbReference type="SMART" id="SM00490">
    <property type="entry name" value="HELICc"/>
    <property type="match status" value="1"/>
</dbReference>
<protein>
    <submittedName>
        <fullName evidence="6">DNA/RNA helicase</fullName>
    </submittedName>
</protein>
<dbReference type="EMBL" id="QFVR01000006">
    <property type="protein sequence ID" value="PWI25785.1"/>
    <property type="molecule type" value="Genomic_DNA"/>
</dbReference>
<evidence type="ECO:0000313" key="7">
    <source>
        <dbReference type="Proteomes" id="UP000245938"/>
    </source>
</evidence>
<sequence>MTRLLNVKIPPQMIKTPIFDAEVQQFLCGRLWQFDDLPFLQDILRYHITQKFIAIMPGIQQGHKPFCRRCHNTKKQQFHHFTCERCKGSCLYCLQCLQLGRISCCTMLAKWCLAPPVSRHHPKMSWQGQLTAQQQQVSIDVLSSMMKGRNHLVHAVTGAGKTEILFPVIAQALIENWRICIATPRTDVVIELVPRIQQAFTTIEVQALYAGQKKSKKYAQIVIATTHQLYRFEEAFDLIIVDEVDAFPYSKDHYLQHAVNKSCSRVGRLLLLTATPTIQQIASFKKKAAYSFLSRRFHGVALPVPKIQPLWNYERKIRQNIIPKKLIIWIEKCLAIKAPFLLFFSSIDLMLAAEKRLSQQIPQIASVYADDPKRHEKVRKLRQKKYSGLLTTTILERGITIANLQVAVVGAEHAVFTTATLIQISGRVGRSKQFSIGEVVFFHHGITTKMTSCQRIIKKTNKMGYTV</sequence>
<organism evidence="6 7">
    <name type="scientific">Kurthia sibirica</name>
    <dbReference type="NCBI Taxonomy" id="202750"/>
    <lineage>
        <taxon>Bacteria</taxon>
        <taxon>Bacillati</taxon>
        <taxon>Bacillota</taxon>
        <taxon>Bacilli</taxon>
        <taxon>Bacillales</taxon>
        <taxon>Caryophanaceae</taxon>
        <taxon>Kurthia</taxon>
    </lineage>
</organism>
<dbReference type="Proteomes" id="UP000245938">
    <property type="component" value="Unassembled WGS sequence"/>
</dbReference>
<evidence type="ECO:0000259" key="5">
    <source>
        <dbReference type="PROSITE" id="PS51194"/>
    </source>
</evidence>
<evidence type="ECO:0000256" key="2">
    <source>
        <dbReference type="ARBA" id="ARBA00022840"/>
    </source>
</evidence>
<name>A0A2U3AML7_9BACL</name>
<dbReference type="InterPro" id="IPR014001">
    <property type="entry name" value="Helicase_ATP-bd"/>
</dbReference>
<dbReference type="PROSITE" id="PS51192">
    <property type="entry name" value="HELICASE_ATP_BIND_1"/>
    <property type="match status" value="1"/>
</dbReference>
<dbReference type="Gene3D" id="3.40.50.300">
    <property type="entry name" value="P-loop containing nucleotide triphosphate hydrolases"/>
    <property type="match status" value="2"/>
</dbReference>
<dbReference type="OrthoDB" id="2077914at2"/>
<comment type="caution">
    <text evidence="6">The sequence shown here is derived from an EMBL/GenBank/DDBJ whole genome shotgun (WGS) entry which is preliminary data.</text>
</comment>
<dbReference type="PANTHER" id="PTHR30580">
    <property type="entry name" value="PRIMOSOMAL PROTEIN N"/>
    <property type="match status" value="1"/>
</dbReference>
<evidence type="ECO:0000313" key="6">
    <source>
        <dbReference type="EMBL" id="PWI25785.1"/>
    </source>
</evidence>
<keyword evidence="6" id="KW-0378">Hydrolase</keyword>
<keyword evidence="6" id="KW-0347">Helicase</keyword>
<evidence type="ECO:0000256" key="1">
    <source>
        <dbReference type="ARBA" id="ARBA00022741"/>
    </source>
</evidence>
<keyword evidence="3" id="KW-0238">DNA-binding</keyword>
<dbReference type="SMART" id="SM00487">
    <property type="entry name" value="DEXDc"/>
    <property type="match status" value="1"/>
</dbReference>
<accession>A0A2U3AML7</accession>
<evidence type="ECO:0000259" key="4">
    <source>
        <dbReference type="PROSITE" id="PS51192"/>
    </source>
</evidence>
<keyword evidence="1" id="KW-0547">Nucleotide-binding</keyword>
<dbReference type="InterPro" id="IPR011545">
    <property type="entry name" value="DEAD/DEAH_box_helicase_dom"/>
</dbReference>
<dbReference type="GO" id="GO:0006310">
    <property type="term" value="P:DNA recombination"/>
    <property type="evidence" value="ECO:0007669"/>
    <property type="project" value="TreeGrafter"/>
</dbReference>
<dbReference type="Pfam" id="PF00271">
    <property type="entry name" value="Helicase_C"/>
    <property type="match status" value="1"/>
</dbReference>
<dbReference type="SUPFAM" id="SSF52540">
    <property type="entry name" value="P-loop containing nucleoside triphosphate hydrolases"/>
    <property type="match status" value="1"/>
</dbReference>
<dbReference type="InterPro" id="IPR027417">
    <property type="entry name" value="P-loop_NTPase"/>
</dbReference>
<dbReference type="GO" id="GO:0005524">
    <property type="term" value="F:ATP binding"/>
    <property type="evidence" value="ECO:0007669"/>
    <property type="project" value="UniProtKB-KW"/>
</dbReference>
<dbReference type="AlphaFoldDB" id="A0A2U3AML7"/>
<dbReference type="PANTHER" id="PTHR30580:SF1">
    <property type="entry name" value="COMF OPERON PROTEIN 1"/>
    <property type="match status" value="1"/>
</dbReference>
<dbReference type="RefSeq" id="WP_109305543.1">
    <property type="nucleotide sequence ID" value="NZ_BJUF01000049.1"/>
</dbReference>
<dbReference type="GO" id="GO:0006270">
    <property type="term" value="P:DNA replication initiation"/>
    <property type="evidence" value="ECO:0007669"/>
    <property type="project" value="TreeGrafter"/>
</dbReference>
<keyword evidence="2" id="KW-0067">ATP-binding</keyword>
<feature type="domain" description="Helicase ATP-binding" evidence="4">
    <location>
        <begin position="142"/>
        <end position="294"/>
    </location>
</feature>
<feature type="domain" description="Helicase C-terminal" evidence="5">
    <location>
        <begin position="322"/>
        <end position="467"/>
    </location>
</feature>
<dbReference type="Pfam" id="PF00270">
    <property type="entry name" value="DEAD"/>
    <property type="match status" value="1"/>
</dbReference>
<evidence type="ECO:0000256" key="3">
    <source>
        <dbReference type="ARBA" id="ARBA00023125"/>
    </source>
</evidence>
<dbReference type="GO" id="GO:0006302">
    <property type="term" value="P:double-strand break repair"/>
    <property type="evidence" value="ECO:0007669"/>
    <property type="project" value="TreeGrafter"/>
</dbReference>
<gene>
    <name evidence="6" type="ORF">DEX24_06170</name>
</gene>
<proteinExistence type="predicted"/>
<dbReference type="GO" id="GO:0003677">
    <property type="term" value="F:DNA binding"/>
    <property type="evidence" value="ECO:0007669"/>
    <property type="project" value="UniProtKB-KW"/>
</dbReference>
<dbReference type="InterPro" id="IPR001650">
    <property type="entry name" value="Helicase_C-like"/>
</dbReference>
<keyword evidence="7" id="KW-1185">Reference proteome</keyword>